<feature type="domain" description="ABC transporter" evidence="5">
    <location>
        <begin position="253"/>
        <end position="453"/>
    </location>
</feature>
<comment type="caution">
    <text evidence="6">The sequence shown here is derived from an EMBL/GenBank/DDBJ whole genome shotgun (WGS) entry which is preliminary data.</text>
</comment>
<dbReference type="GO" id="GO:0005524">
    <property type="term" value="F:ATP binding"/>
    <property type="evidence" value="ECO:0007669"/>
    <property type="project" value="UniProtKB-KW"/>
</dbReference>
<dbReference type="SUPFAM" id="SSF52540">
    <property type="entry name" value="P-loop containing nucleoside triphosphate hydrolases"/>
    <property type="match status" value="2"/>
</dbReference>
<name>A0ABX2SY77_9BACL</name>
<sequence>MIILRIKNSNVECNGKMLFEINNIYINDGDLIGIIGKNGSGKTTLLSEIYNQIKNNKQYSNSIELIKFNDNLNMNKSGGEMVVQKLLESFSYDKKIYLLDEPTTYLDKNNINKIANIIKRKNSIFCIATHDRYFLDKICNKIWIIENETLVEFNGKYSEYLEQREVDIRTYNTNLDKYYKERKKVQDSIRKMKETQQSKKGKPKNMSASDYRMVGVKTKISNNQKKLQKNIVKQNEKLNDLVKPKKVIEDYNIDFLDIFKIKNRKSFYISEKEFFINNNLLWKSPNITFSSGDRFILIGRNGSGKTTFLNYVKSQIPTTYKVSYFEQNNLDLLNRDISIIEYIRGFTNLDNITLRNILALLNFRGSDIDKKIKNLSNGEKVKLYFISLLFQESDVLLLDEITNFLDIVTIEAVEKILKKYPGILIMVSHDNNFIKNVSTKIIEFNIGQYIKFII</sequence>
<dbReference type="EMBL" id="JACBYF010000002">
    <property type="protein sequence ID" value="NYS46938.1"/>
    <property type="molecule type" value="Genomic_DNA"/>
</dbReference>
<keyword evidence="2" id="KW-0547">Nucleotide-binding</keyword>
<evidence type="ECO:0000256" key="1">
    <source>
        <dbReference type="ARBA" id="ARBA00022737"/>
    </source>
</evidence>
<evidence type="ECO:0000256" key="4">
    <source>
        <dbReference type="SAM" id="Coils"/>
    </source>
</evidence>
<dbReference type="InterPro" id="IPR050611">
    <property type="entry name" value="ABCF"/>
</dbReference>
<reference evidence="6 7" key="1">
    <citation type="submission" date="2020-07" db="EMBL/GenBank/DDBJ databases">
        <title>MOT database genomes.</title>
        <authorList>
            <person name="Joseph S."/>
            <person name="Aduse-Opoku J."/>
            <person name="Hashim A."/>
            <person name="Wade W."/>
            <person name="Curtis M."/>
        </authorList>
    </citation>
    <scope>NUCLEOTIDE SEQUENCE [LARGE SCALE GENOMIC DNA]</scope>
    <source>
        <strain evidence="6 7">CIP 106318</strain>
    </source>
</reference>
<feature type="coiled-coil region" evidence="4">
    <location>
        <begin position="175"/>
        <end position="237"/>
    </location>
</feature>
<dbReference type="InterPro" id="IPR027417">
    <property type="entry name" value="P-loop_NTPase"/>
</dbReference>
<dbReference type="InterPro" id="IPR003593">
    <property type="entry name" value="AAA+_ATPase"/>
</dbReference>
<evidence type="ECO:0000259" key="5">
    <source>
        <dbReference type="PROSITE" id="PS50893"/>
    </source>
</evidence>
<keyword evidence="1" id="KW-0677">Repeat</keyword>
<accession>A0ABX2SY77</accession>
<keyword evidence="7" id="KW-1185">Reference proteome</keyword>
<evidence type="ECO:0000256" key="2">
    <source>
        <dbReference type="ARBA" id="ARBA00022741"/>
    </source>
</evidence>
<dbReference type="PANTHER" id="PTHR19211">
    <property type="entry name" value="ATP-BINDING TRANSPORT PROTEIN-RELATED"/>
    <property type="match status" value="1"/>
</dbReference>
<dbReference type="PROSITE" id="PS50893">
    <property type="entry name" value="ABC_TRANSPORTER_2"/>
    <property type="match status" value="1"/>
</dbReference>
<organism evidence="6 7">
    <name type="scientific">Gemelliphila palaticanis</name>
    <dbReference type="NCBI Taxonomy" id="81950"/>
    <lineage>
        <taxon>Bacteria</taxon>
        <taxon>Bacillati</taxon>
        <taxon>Bacillota</taxon>
        <taxon>Bacilli</taxon>
        <taxon>Bacillales</taxon>
        <taxon>Gemellaceae</taxon>
        <taxon>Gemelliphila</taxon>
    </lineage>
</organism>
<dbReference type="InterPro" id="IPR003439">
    <property type="entry name" value="ABC_transporter-like_ATP-bd"/>
</dbReference>
<dbReference type="PANTHER" id="PTHR19211:SF100">
    <property type="entry name" value="RIBOSOME PROTECTION PROTEIN VMLR"/>
    <property type="match status" value="1"/>
</dbReference>
<dbReference type="Gene3D" id="3.40.50.300">
    <property type="entry name" value="P-loop containing nucleotide triphosphate hydrolases"/>
    <property type="match status" value="3"/>
</dbReference>
<gene>
    <name evidence="6" type="ORF">HZY85_01855</name>
</gene>
<dbReference type="Pfam" id="PF00005">
    <property type="entry name" value="ABC_tran"/>
    <property type="match status" value="2"/>
</dbReference>
<evidence type="ECO:0000256" key="3">
    <source>
        <dbReference type="ARBA" id="ARBA00022840"/>
    </source>
</evidence>
<dbReference type="SMART" id="SM00382">
    <property type="entry name" value="AAA"/>
    <property type="match status" value="2"/>
</dbReference>
<proteinExistence type="predicted"/>
<keyword evidence="3 6" id="KW-0067">ATP-binding</keyword>
<dbReference type="Proteomes" id="UP000531840">
    <property type="component" value="Unassembled WGS sequence"/>
</dbReference>
<protein>
    <submittedName>
        <fullName evidence="6">ABC-F family ATP-binding cassette domain-containing protein</fullName>
    </submittedName>
</protein>
<evidence type="ECO:0000313" key="7">
    <source>
        <dbReference type="Proteomes" id="UP000531840"/>
    </source>
</evidence>
<keyword evidence="4" id="KW-0175">Coiled coil</keyword>
<evidence type="ECO:0000313" key="6">
    <source>
        <dbReference type="EMBL" id="NYS46938.1"/>
    </source>
</evidence>